<comment type="caution">
    <text evidence="7">The sequence shown here is derived from an EMBL/GenBank/DDBJ whole genome shotgun (WGS) entry which is preliminary data.</text>
</comment>
<evidence type="ECO:0000256" key="5">
    <source>
        <dbReference type="SAM" id="SignalP"/>
    </source>
</evidence>
<keyword evidence="3" id="KW-0227">DNA damage</keyword>
<evidence type="ECO:0000256" key="2">
    <source>
        <dbReference type="ARBA" id="ARBA00022705"/>
    </source>
</evidence>
<dbReference type="Gene3D" id="2.40.50.140">
    <property type="entry name" value="Nucleic acid-binding proteins"/>
    <property type="match status" value="1"/>
</dbReference>
<dbReference type="GO" id="GO:0016874">
    <property type="term" value="F:ligase activity"/>
    <property type="evidence" value="ECO:0007669"/>
    <property type="project" value="UniProtKB-KW"/>
</dbReference>
<sequence length="280" mass="31489">MRLDFTVQALLLAALFTPAMPLSAEPLPLLLAETEHGQADVALYLVSEKLDGVRAFWDGQVLRTRNGNVINTPTWFIENFPTLALDGELWIGRGQFERLSGTVRRQVPDDNEWRQVRYRVFELPQAPGTFRQRAQVMRTLVAGAGVPWLQAVEQFEMSNRKALELKLGEILKLGGEGLMLHRADALYTTGRSDVLLKMKLWHDAEATVIGHQPGKGKFAGMLGALRVRSTDGVEFMLGTGLSEAERRNPPPIGTVITFRYRELTSRGRPKFASFYRVREI</sequence>
<evidence type="ECO:0000256" key="3">
    <source>
        <dbReference type="ARBA" id="ARBA00022763"/>
    </source>
</evidence>
<dbReference type="EMBL" id="JADJNC010000004">
    <property type="protein sequence ID" value="MBK7422055.1"/>
    <property type="molecule type" value="Genomic_DNA"/>
</dbReference>
<proteinExistence type="predicted"/>
<feature type="chain" id="PRO_5038615943" evidence="5">
    <location>
        <begin position="25"/>
        <end position="280"/>
    </location>
</feature>
<dbReference type="SUPFAM" id="SSF56091">
    <property type="entry name" value="DNA ligase/mRNA capping enzyme, catalytic domain"/>
    <property type="match status" value="1"/>
</dbReference>
<name>A0A9D7FBK5_9RHOO</name>
<dbReference type="InterPro" id="IPR050326">
    <property type="entry name" value="NAD_dep_DNA_ligaseB"/>
</dbReference>
<keyword evidence="5" id="KW-0732">Signal</keyword>
<dbReference type="AlphaFoldDB" id="A0A9D7FBK5"/>
<evidence type="ECO:0000313" key="8">
    <source>
        <dbReference type="Proteomes" id="UP000886602"/>
    </source>
</evidence>
<dbReference type="GO" id="GO:0006281">
    <property type="term" value="P:DNA repair"/>
    <property type="evidence" value="ECO:0007669"/>
    <property type="project" value="UniProtKB-KW"/>
</dbReference>
<evidence type="ECO:0000256" key="1">
    <source>
        <dbReference type="ARBA" id="ARBA00022598"/>
    </source>
</evidence>
<dbReference type="Gene3D" id="3.30.1490.70">
    <property type="match status" value="1"/>
</dbReference>
<reference evidence="7" key="1">
    <citation type="submission" date="2020-10" db="EMBL/GenBank/DDBJ databases">
        <title>Connecting structure to function with the recovery of over 1000 high-quality activated sludge metagenome-assembled genomes encoding full-length rRNA genes using long-read sequencing.</title>
        <authorList>
            <person name="Singleton C.M."/>
            <person name="Petriglieri F."/>
            <person name="Kristensen J.M."/>
            <person name="Kirkegaard R.H."/>
            <person name="Michaelsen T.Y."/>
            <person name="Andersen M.H."/>
            <person name="Karst S.M."/>
            <person name="Dueholm M.S."/>
            <person name="Nielsen P.H."/>
            <person name="Albertsen M."/>
        </authorList>
    </citation>
    <scope>NUCLEOTIDE SEQUENCE</scope>
    <source>
        <strain evidence="7">EsbW_18-Q3-R4-48_MAXAC.044</strain>
    </source>
</reference>
<protein>
    <submittedName>
        <fullName evidence="7">DNA ligase</fullName>
    </submittedName>
</protein>
<dbReference type="PANTHER" id="PTHR47810">
    <property type="entry name" value="DNA LIGASE"/>
    <property type="match status" value="1"/>
</dbReference>
<dbReference type="GO" id="GO:0006260">
    <property type="term" value="P:DNA replication"/>
    <property type="evidence" value="ECO:0007669"/>
    <property type="project" value="UniProtKB-KW"/>
</dbReference>
<dbReference type="InterPro" id="IPR012340">
    <property type="entry name" value="NA-bd_OB-fold"/>
</dbReference>
<organism evidence="7 8">
    <name type="scientific">Candidatus Propionivibrio dominans</name>
    <dbReference type="NCBI Taxonomy" id="2954373"/>
    <lineage>
        <taxon>Bacteria</taxon>
        <taxon>Pseudomonadati</taxon>
        <taxon>Pseudomonadota</taxon>
        <taxon>Betaproteobacteria</taxon>
        <taxon>Rhodocyclales</taxon>
        <taxon>Rhodocyclaceae</taxon>
        <taxon>Propionivibrio</taxon>
    </lineage>
</organism>
<dbReference type="CDD" id="cd08041">
    <property type="entry name" value="OBF_kDNA_ligase_like"/>
    <property type="match status" value="1"/>
</dbReference>
<evidence type="ECO:0000256" key="4">
    <source>
        <dbReference type="ARBA" id="ARBA00023204"/>
    </source>
</evidence>
<dbReference type="NCBIfam" id="NF006592">
    <property type="entry name" value="PRK09125.1"/>
    <property type="match status" value="1"/>
</dbReference>
<gene>
    <name evidence="7" type="ORF">IPJ48_02560</name>
</gene>
<dbReference type="Proteomes" id="UP000886602">
    <property type="component" value="Unassembled WGS sequence"/>
</dbReference>
<dbReference type="Pfam" id="PF14743">
    <property type="entry name" value="DNA_ligase_OB_2"/>
    <property type="match status" value="1"/>
</dbReference>
<accession>A0A9D7FBK5</accession>
<dbReference type="Gene3D" id="3.30.470.30">
    <property type="entry name" value="DNA ligase/mRNA capping enzyme"/>
    <property type="match status" value="1"/>
</dbReference>
<evidence type="ECO:0000259" key="6">
    <source>
        <dbReference type="Pfam" id="PF14743"/>
    </source>
</evidence>
<keyword evidence="2" id="KW-0235">DNA replication</keyword>
<feature type="domain" description="DNA ligase OB-like" evidence="6">
    <location>
        <begin position="213"/>
        <end position="278"/>
    </location>
</feature>
<dbReference type="SUPFAM" id="SSF50249">
    <property type="entry name" value="Nucleic acid-binding proteins"/>
    <property type="match status" value="1"/>
</dbReference>
<keyword evidence="1 7" id="KW-0436">Ligase</keyword>
<dbReference type="InterPro" id="IPR029319">
    <property type="entry name" value="DNA_ligase_OB"/>
</dbReference>
<feature type="signal peptide" evidence="5">
    <location>
        <begin position="1"/>
        <end position="24"/>
    </location>
</feature>
<dbReference type="PANTHER" id="PTHR47810:SF1">
    <property type="entry name" value="DNA LIGASE B"/>
    <property type="match status" value="1"/>
</dbReference>
<dbReference type="CDD" id="cd07896">
    <property type="entry name" value="Adenylation_kDNA_ligase_like"/>
    <property type="match status" value="1"/>
</dbReference>
<keyword evidence="4" id="KW-0234">DNA repair</keyword>
<evidence type="ECO:0000313" key="7">
    <source>
        <dbReference type="EMBL" id="MBK7422055.1"/>
    </source>
</evidence>